<dbReference type="EMBL" id="JACBZF010000001">
    <property type="protein sequence ID" value="NYH94472.1"/>
    <property type="molecule type" value="Genomic_DNA"/>
</dbReference>
<reference evidence="1 2" key="1">
    <citation type="submission" date="2020-07" db="EMBL/GenBank/DDBJ databases">
        <title>Genomic Encyclopedia of Type Strains, Phase IV (KMG-IV): sequencing the most valuable type-strain genomes for metagenomic binning, comparative biology and taxonomic classification.</title>
        <authorList>
            <person name="Goeker M."/>
        </authorList>
    </citation>
    <scope>NUCLEOTIDE SEQUENCE [LARGE SCALE GENOMIC DNA]</scope>
    <source>
        <strain evidence="1 2">DSM 29043</strain>
    </source>
</reference>
<organism evidence="1 2">
    <name type="scientific">Novosphingobium marinum</name>
    <dbReference type="NCBI Taxonomy" id="1514948"/>
    <lineage>
        <taxon>Bacteria</taxon>
        <taxon>Pseudomonadati</taxon>
        <taxon>Pseudomonadota</taxon>
        <taxon>Alphaproteobacteria</taxon>
        <taxon>Sphingomonadales</taxon>
        <taxon>Sphingomonadaceae</taxon>
        <taxon>Novosphingobium</taxon>
    </lineage>
</organism>
<dbReference type="RefSeq" id="WP_179406386.1">
    <property type="nucleotide sequence ID" value="NZ_BMGF01000001.1"/>
</dbReference>
<comment type="caution">
    <text evidence="1">The sequence shown here is derived from an EMBL/GenBank/DDBJ whole genome shotgun (WGS) entry which is preliminary data.</text>
</comment>
<evidence type="ECO:0000313" key="1">
    <source>
        <dbReference type="EMBL" id="NYH94472.1"/>
    </source>
</evidence>
<dbReference type="Proteomes" id="UP000522081">
    <property type="component" value="Unassembled WGS sequence"/>
</dbReference>
<protein>
    <submittedName>
        <fullName evidence="1">Cell division protein ZapA</fullName>
    </submittedName>
</protein>
<dbReference type="Pfam" id="PF05164">
    <property type="entry name" value="ZapA"/>
    <property type="match status" value="1"/>
</dbReference>
<name>A0A7Y9XU39_9SPHN</name>
<dbReference type="Gene3D" id="3.30.160.880">
    <property type="entry name" value="Cell division protein ZapA protomer, N-terminal domain"/>
    <property type="match status" value="1"/>
</dbReference>
<dbReference type="AlphaFoldDB" id="A0A7Y9XU39"/>
<accession>A0A7Y9XU39</accession>
<evidence type="ECO:0000313" key="2">
    <source>
        <dbReference type="Proteomes" id="UP000522081"/>
    </source>
</evidence>
<keyword evidence="2" id="KW-1185">Reference proteome</keyword>
<sequence length="103" mass="10853">MSNVTLSIGGRNYAVACAEGEEERVADLGRLIDRKLREADAVQGQSELRMLLFAALLLADEVKDEDAGAAAAEPASDHCEKLEALADRLENLAARLEGGVGAS</sequence>
<keyword evidence="1" id="KW-0131">Cell cycle</keyword>
<dbReference type="InterPro" id="IPR042233">
    <property type="entry name" value="Cell_div_ZapA_N"/>
</dbReference>
<dbReference type="GO" id="GO:0051301">
    <property type="term" value="P:cell division"/>
    <property type="evidence" value="ECO:0007669"/>
    <property type="project" value="UniProtKB-KW"/>
</dbReference>
<gene>
    <name evidence="1" type="ORF">FHS75_000777</name>
</gene>
<dbReference type="InterPro" id="IPR036192">
    <property type="entry name" value="Cell_div_ZapA-like_sf"/>
</dbReference>
<dbReference type="SUPFAM" id="SSF102829">
    <property type="entry name" value="Cell division protein ZapA-like"/>
    <property type="match status" value="1"/>
</dbReference>
<keyword evidence="1" id="KW-0132">Cell division</keyword>
<proteinExistence type="predicted"/>
<dbReference type="InterPro" id="IPR007838">
    <property type="entry name" value="Cell_div_ZapA-like"/>
</dbReference>